<gene>
    <name evidence="1" type="ORF">GARC_4816</name>
</gene>
<organism evidence="1 2">
    <name type="scientific">Paraglaciecola arctica BSs20135</name>
    <dbReference type="NCBI Taxonomy" id="493475"/>
    <lineage>
        <taxon>Bacteria</taxon>
        <taxon>Pseudomonadati</taxon>
        <taxon>Pseudomonadota</taxon>
        <taxon>Gammaproteobacteria</taxon>
        <taxon>Alteromonadales</taxon>
        <taxon>Alteromonadaceae</taxon>
        <taxon>Paraglaciecola</taxon>
    </lineage>
</organism>
<reference evidence="1 2" key="1">
    <citation type="journal article" date="2017" name="Antonie Van Leeuwenhoek">
        <title>Rhizobium rhizosphaerae sp. nov., a novel species isolated from rice rhizosphere.</title>
        <authorList>
            <person name="Zhao J.J."/>
            <person name="Zhang J."/>
            <person name="Zhang R.J."/>
            <person name="Zhang C.W."/>
            <person name="Yin H.Q."/>
            <person name="Zhang X.X."/>
        </authorList>
    </citation>
    <scope>NUCLEOTIDE SEQUENCE [LARGE SCALE GENOMIC DNA]</scope>
    <source>
        <strain evidence="1 2">BSs20135</strain>
    </source>
</reference>
<name>K6YYD5_9ALTE</name>
<protein>
    <submittedName>
        <fullName evidence="1">Uncharacterized protein</fullName>
    </submittedName>
</protein>
<dbReference type="AlphaFoldDB" id="K6YYD5"/>
<dbReference type="STRING" id="493475.GARC_4816"/>
<dbReference type="Proteomes" id="UP000006327">
    <property type="component" value="Unassembled WGS sequence"/>
</dbReference>
<keyword evidence="2" id="KW-1185">Reference proteome</keyword>
<proteinExistence type="predicted"/>
<evidence type="ECO:0000313" key="1">
    <source>
        <dbReference type="EMBL" id="GAC21753.1"/>
    </source>
</evidence>
<comment type="caution">
    <text evidence="1">The sequence shown here is derived from an EMBL/GenBank/DDBJ whole genome shotgun (WGS) entry which is preliminary data.</text>
</comment>
<accession>K6YYD5</accession>
<sequence>MTFIKIKSISAWRLGLTILLTIFFFSGYITQASATLPLKTQSNSNTSSEQLWEGGSAGYIAQGDPTNDDVAFLIYLGHVQAAIGRANHYDKEEGMSNPFTSRILSEYAVIDPFVSGKSSSSLSLQPLLSKVAAPETFTTIMDRTPSKRMQRNAIHTQMKTLILGVDAIVTERFPSIQTSALTMSALFREAGELLRTGLSINGKILDIAQYRDAIQLMEASLRLRVNKVISCDRSREAIKQLKGNGPLGDLLDRLIIVSKSGTVNGNAGDVFEAAQKLEQLGANLPSDDAQICQ</sequence>
<evidence type="ECO:0000313" key="2">
    <source>
        <dbReference type="Proteomes" id="UP000006327"/>
    </source>
</evidence>
<dbReference type="EMBL" id="BAEO01000065">
    <property type="protein sequence ID" value="GAC21753.1"/>
    <property type="molecule type" value="Genomic_DNA"/>
</dbReference>